<accession>A0A137NW26</accession>
<evidence type="ECO:0000313" key="3">
    <source>
        <dbReference type="Proteomes" id="UP000070444"/>
    </source>
</evidence>
<feature type="signal peptide" evidence="1">
    <location>
        <begin position="1"/>
        <end position="21"/>
    </location>
</feature>
<proteinExistence type="predicted"/>
<reference evidence="2 3" key="1">
    <citation type="journal article" date="2015" name="Genome Biol. Evol.">
        <title>Phylogenomic analyses indicate that early fungi evolved digesting cell walls of algal ancestors of land plants.</title>
        <authorList>
            <person name="Chang Y."/>
            <person name="Wang S."/>
            <person name="Sekimoto S."/>
            <person name="Aerts A.L."/>
            <person name="Choi C."/>
            <person name="Clum A."/>
            <person name="LaButti K.M."/>
            <person name="Lindquist E.A."/>
            <person name="Yee Ngan C."/>
            <person name="Ohm R.A."/>
            <person name="Salamov A.A."/>
            <person name="Grigoriev I.V."/>
            <person name="Spatafora J.W."/>
            <person name="Berbee M.L."/>
        </authorList>
    </citation>
    <scope>NUCLEOTIDE SEQUENCE [LARGE SCALE GENOMIC DNA]</scope>
    <source>
        <strain evidence="2 3">NRRL 28638</strain>
    </source>
</reference>
<feature type="chain" id="PRO_5007294116" evidence="1">
    <location>
        <begin position="22"/>
        <end position="140"/>
    </location>
</feature>
<protein>
    <submittedName>
        <fullName evidence="2">Uncharacterized protein</fullName>
    </submittedName>
</protein>
<name>A0A137NW26_CONC2</name>
<gene>
    <name evidence="2" type="ORF">CONCODRAFT_11176</name>
</gene>
<dbReference type="AlphaFoldDB" id="A0A137NW26"/>
<evidence type="ECO:0000256" key="1">
    <source>
        <dbReference type="SAM" id="SignalP"/>
    </source>
</evidence>
<evidence type="ECO:0000313" key="2">
    <source>
        <dbReference type="EMBL" id="KXN66888.1"/>
    </source>
</evidence>
<keyword evidence="1" id="KW-0732">Signal</keyword>
<dbReference type="EMBL" id="KQ964680">
    <property type="protein sequence ID" value="KXN66888.1"/>
    <property type="molecule type" value="Genomic_DNA"/>
</dbReference>
<sequence length="140" mass="16101">MKLAITICALITSIVAAPANGQSPQHNNLNQHSYLSNYDKGSFPGKAYYSPLDQFIRLSRGQYLNGFDLEDPTTWGNDYYISPSQLRKYVNKNYLNSIDFIDNGNSESGYYMSPNQLRKYVNKSYLSIFDPNDPLTWNRY</sequence>
<dbReference type="Proteomes" id="UP000070444">
    <property type="component" value="Unassembled WGS sequence"/>
</dbReference>
<organism evidence="2 3">
    <name type="scientific">Conidiobolus coronatus (strain ATCC 28846 / CBS 209.66 / NRRL 28638)</name>
    <name type="common">Delacroixia coronata</name>
    <dbReference type="NCBI Taxonomy" id="796925"/>
    <lineage>
        <taxon>Eukaryota</taxon>
        <taxon>Fungi</taxon>
        <taxon>Fungi incertae sedis</taxon>
        <taxon>Zoopagomycota</taxon>
        <taxon>Entomophthoromycotina</taxon>
        <taxon>Entomophthoromycetes</taxon>
        <taxon>Entomophthorales</taxon>
        <taxon>Ancylistaceae</taxon>
        <taxon>Conidiobolus</taxon>
    </lineage>
</organism>
<keyword evidence="3" id="KW-1185">Reference proteome</keyword>